<proteinExistence type="inferred from homology"/>
<dbReference type="RefSeq" id="WP_173081454.1">
    <property type="nucleotide sequence ID" value="NZ_BAABJB010000018.1"/>
</dbReference>
<comment type="similarity">
    <text evidence="1">Belongs to the thioredoxin family. DsbA subfamily.</text>
</comment>
<dbReference type="AlphaFoldDB" id="A0A6V8LHL3"/>
<dbReference type="InterPro" id="IPR012336">
    <property type="entry name" value="Thioredoxin-like_fold"/>
</dbReference>
<dbReference type="EMBL" id="BLPG01000001">
    <property type="protein sequence ID" value="GFJ94381.1"/>
    <property type="molecule type" value="Genomic_DNA"/>
</dbReference>
<dbReference type="InterPro" id="IPR036249">
    <property type="entry name" value="Thioredoxin-like_sf"/>
</dbReference>
<comment type="caution">
    <text evidence="3">The sequence shown here is derived from an EMBL/GenBank/DDBJ whole genome shotgun (WGS) entry which is preliminary data.</text>
</comment>
<evidence type="ECO:0000313" key="3">
    <source>
        <dbReference type="EMBL" id="GFJ94381.1"/>
    </source>
</evidence>
<dbReference type="PANTHER" id="PTHR13887:SF55">
    <property type="entry name" value="SLR0313 PROTEIN"/>
    <property type="match status" value="1"/>
</dbReference>
<keyword evidence="4" id="KW-1185">Reference proteome</keyword>
<dbReference type="PROSITE" id="PS51352">
    <property type="entry name" value="THIOREDOXIN_2"/>
    <property type="match status" value="1"/>
</dbReference>
<sequence length="183" mass="20271">MSDPFRLTMSRLRGPITEEDHVLGSSYAPVTLVEYGDYQCPESAAVHVIVQEVLRQRPTTVAFVFRHFPLTDVHPYSEIAAETAEAAAARGHFWQMHDWLFTHQDQLKPLHLALAVDRIGLDVERIGRALNGHLYLDRIRRDFGSGVRSGVAGTPTFFVNGIRHDAPNSLAALLTAVDEAASA</sequence>
<gene>
    <name evidence="3" type="ORF">Prum_080230</name>
</gene>
<dbReference type="SUPFAM" id="SSF52833">
    <property type="entry name" value="Thioredoxin-like"/>
    <property type="match status" value="1"/>
</dbReference>
<dbReference type="InterPro" id="IPR013766">
    <property type="entry name" value="Thioredoxin_domain"/>
</dbReference>
<dbReference type="Proteomes" id="UP000482960">
    <property type="component" value="Unassembled WGS sequence"/>
</dbReference>
<feature type="domain" description="Thioredoxin" evidence="2">
    <location>
        <begin position="1"/>
        <end position="182"/>
    </location>
</feature>
<reference evidence="3 4" key="2">
    <citation type="submission" date="2020-03" db="EMBL/GenBank/DDBJ databases">
        <authorList>
            <person name="Ichikawa N."/>
            <person name="Kimura A."/>
            <person name="Kitahashi Y."/>
            <person name="Uohara A."/>
        </authorList>
    </citation>
    <scope>NUCLEOTIDE SEQUENCE [LARGE SCALE GENOMIC DNA]</scope>
    <source>
        <strain evidence="3 4">NBRC 108638</strain>
    </source>
</reference>
<dbReference type="Pfam" id="PF13462">
    <property type="entry name" value="Thioredoxin_4"/>
    <property type="match status" value="1"/>
</dbReference>
<accession>A0A6V8LHL3</accession>
<protein>
    <recommendedName>
        <fullName evidence="2">Thioredoxin domain-containing protein</fullName>
    </recommendedName>
</protein>
<dbReference type="PANTHER" id="PTHR13887">
    <property type="entry name" value="GLUTATHIONE S-TRANSFERASE KAPPA"/>
    <property type="match status" value="1"/>
</dbReference>
<reference evidence="3 4" key="1">
    <citation type="submission" date="2020-03" db="EMBL/GenBank/DDBJ databases">
        <title>Whole genome shotgun sequence of Phytohabitans rumicis NBRC 108638.</title>
        <authorList>
            <person name="Komaki H."/>
            <person name="Tamura T."/>
        </authorList>
    </citation>
    <scope>NUCLEOTIDE SEQUENCE [LARGE SCALE GENOMIC DNA]</scope>
    <source>
        <strain evidence="3 4">NBRC 108638</strain>
    </source>
</reference>
<evidence type="ECO:0000256" key="1">
    <source>
        <dbReference type="ARBA" id="ARBA00005791"/>
    </source>
</evidence>
<organism evidence="3 4">
    <name type="scientific">Phytohabitans rumicis</name>
    <dbReference type="NCBI Taxonomy" id="1076125"/>
    <lineage>
        <taxon>Bacteria</taxon>
        <taxon>Bacillati</taxon>
        <taxon>Actinomycetota</taxon>
        <taxon>Actinomycetes</taxon>
        <taxon>Micromonosporales</taxon>
        <taxon>Micromonosporaceae</taxon>
    </lineage>
</organism>
<evidence type="ECO:0000259" key="2">
    <source>
        <dbReference type="PROSITE" id="PS51352"/>
    </source>
</evidence>
<dbReference type="Gene3D" id="3.40.30.10">
    <property type="entry name" value="Glutaredoxin"/>
    <property type="match status" value="1"/>
</dbReference>
<name>A0A6V8LHL3_9ACTN</name>
<evidence type="ECO:0000313" key="4">
    <source>
        <dbReference type="Proteomes" id="UP000482960"/>
    </source>
</evidence>